<keyword evidence="1" id="KW-0812">Transmembrane</keyword>
<name>A0AAP2CKT8_9BACT</name>
<evidence type="ECO:0000313" key="3">
    <source>
        <dbReference type="Proteomes" id="UP001319104"/>
    </source>
</evidence>
<evidence type="ECO:0000256" key="1">
    <source>
        <dbReference type="SAM" id="Phobius"/>
    </source>
</evidence>
<sequence>MDLEMMFTIVNAVALLSWVLLFAFYHTHWVYPSLFSGVIVFLAAVYLYYISVGFTGGAEGGFNSLREVRMLFQDDYALLGGWVHYLAFDLFVGMWVAKDAHYRKINRWLLLPCLFLTFMLGPVGLLLYLVIRALKAGEVVQYPFAKSTDFAP</sequence>
<gene>
    <name evidence="2" type="ORF">KI659_10115</name>
</gene>
<keyword evidence="1" id="KW-0472">Membrane</keyword>
<dbReference type="Pfam" id="PF14108">
    <property type="entry name" value="ABA4-like"/>
    <property type="match status" value="1"/>
</dbReference>
<dbReference type="RefSeq" id="WP_213945227.1">
    <property type="nucleotide sequence ID" value="NZ_JAHBGI010000001.1"/>
</dbReference>
<feature type="transmembrane region" description="Helical" evidence="1">
    <location>
        <begin position="34"/>
        <end position="56"/>
    </location>
</feature>
<dbReference type="InterPro" id="IPR025461">
    <property type="entry name" value="ABA4-like"/>
</dbReference>
<keyword evidence="1" id="KW-1133">Transmembrane helix</keyword>
<keyword evidence="3" id="KW-1185">Reference proteome</keyword>
<feature type="transmembrane region" description="Helical" evidence="1">
    <location>
        <begin position="76"/>
        <end position="97"/>
    </location>
</feature>
<feature type="transmembrane region" description="Helical" evidence="1">
    <location>
        <begin position="109"/>
        <end position="131"/>
    </location>
</feature>
<reference evidence="2 3" key="1">
    <citation type="submission" date="2021-05" db="EMBL/GenBank/DDBJ databases">
        <authorList>
            <person name="Zhang Z.D."/>
            <person name="Osman G."/>
        </authorList>
    </citation>
    <scope>NUCLEOTIDE SEQUENCE [LARGE SCALE GENOMIC DNA]</scope>
    <source>
        <strain evidence="2 3">KCTC 32217</strain>
    </source>
</reference>
<protein>
    <submittedName>
        <fullName evidence="2">DUF4281 domain-containing protein</fullName>
    </submittedName>
</protein>
<dbReference type="AlphaFoldDB" id="A0AAP2CKT8"/>
<evidence type="ECO:0000313" key="2">
    <source>
        <dbReference type="EMBL" id="MBS9524370.1"/>
    </source>
</evidence>
<comment type="caution">
    <text evidence="2">The sequence shown here is derived from an EMBL/GenBank/DDBJ whole genome shotgun (WGS) entry which is preliminary data.</text>
</comment>
<dbReference type="EMBL" id="JAHCMY010000004">
    <property type="protein sequence ID" value="MBS9524370.1"/>
    <property type="molecule type" value="Genomic_DNA"/>
</dbReference>
<dbReference type="Proteomes" id="UP001319104">
    <property type="component" value="Unassembled WGS sequence"/>
</dbReference>
<proteinExistence type="predicted"/>
<feature type="transmembrane region" description="Helical" evidence="1">
    <location>
        <begin position="6"/>
        <end position="25"/>
    </location>
</feature>
<organism evidence="2 3">
    <name type="scientific">Litoribacter ruber</name>
    <dbReference type="NCBI Taxonomy" id="702568"/>
    <lineage>
        <taxon>Bacteria</taxon>
        <taxon>Pseudomonadati</taxon>
        <taxon>Bacteroidota</taxon>
        <taxon>Cytophagia</taxon>
        <taxon>Cytophagales</taxon>
        <taxon>Cyclobacteriaceae</taxon>
        <taxon>Litoribacter</taxon>
    </lineage>
</organism>
<accession>A0AAP2CKT8</accession>